<keyword evidence="6" id="KW-1133">Transmembrane helix</keyword>
<evidence type="ECO:0000313" key="12">
    <source>
        <dbReference type="RefSeq" id="XP_013378558.1"/>
    </source>
</evidence>
<dbReference type="OrthoDB" id="2526284at2759"/>
<comment type="subcellular location">
    <subcellularLocation>
        <location evidence="1">Membrane</location>
        <topology evidence="1">Single-pass membrane protein</topology>
    </subcellularLocation>
</comment>
<feature type="signal peptide" evidence="10">
    <location>
        <begin position="1"/>
        <end position="24"/>
    </location>
</feature>
<dbReference type="GeneID" id="106150362"/>
<dbReference type="PANTHER" id="PTHR21461:SF69">
    <property type="entry name" value="GLYCOSYLTRANSFERASE FAMILY 92 PROTEIN"/>
    <property type="match status" value="1"/>
</dbReference>
<evidence type="ECO:0000256" key="3">
    <source>
        <dbReference type="ARBA" id="ARBA00022676"/>
    </source>
</evidence>
<dbReference type="EC" id="2.4.1.-" evidence="8"/>
<sequence length="543" mass="62624">MAPSSRQLFHAVLLLGLCSLAVLSYLNSGLLWPRKSPHLRSRYLDTASQTIEAQTTLEVGKMSPRGDNHDNHSSRSDDELPKTTPYDPPTYISFSPPKGVKAELSGSTTKGDHISSDCPDLPKVAPDIKENFTWWNTGVRDFLVFSAFLDNRTVLRHYPIVRVNAIYIGSSDYINYPKFCQVWFQASDMKTVYNRAYRMDIDETGYQDQKWKPLFLNCLLDTKETRMPYAISVVDGRCNQPRGALKIIDSRIKPKKEPTFGVCIKPLYGKYDGTGRVVEFMEVTKMFGADYFIAYNYSSNSTTLGPVFKKYINDGVLTMVQWVPPIEVLRVVNLTSGLKEYLYWARDLGQQAATNDCLYRLMQNYSHIAMVDYDEFLVPRSAKTWQELFKTLPKNYTIGSYKFLNRFYHLQWKTDPANFTDPRIHKYRPSTLLAITPEKKFWGPGRRPKQFSMARATLGGTIHHGLLLPGFKTYVLQPEDGYMHHYRAGVGPAVHTLFYRQMMVPVEDPDMYLWKFKDEILSRIDHVFKETRAPFTGTIKRRR</sequence>
<name>A0A1S3GXT0_LINAN</name>
<evidence type="ECO:0000256" key="1">
    <source>
        <dbReference type="ARBA" id="ARBA00004167"/>
    </source>
</evidence>
<accession>A0A1S3GXT0</accession>
<dbReference type="GO" id="GO:0016020">
    <property type="term" value="C:membrane"/>
    <property type="evidence" value="ECO:0007669"/>
    <property type="project" value="UniProtKB-SubCell"/>
</dbReference>
<evidence type="ECO:0000313" key="11">
    <source>
        <dbReference type="Proteomes" id="UP000085678"/>
    </source>
</evidence>
<dbReference type="AlphaFoldDB" id="A0A1S3GXT0"/>
<keyword evidence="3 8" id="KW-0328">Glycosyltransferase</keyword>
<dbReference type="Pfam" id="PF01697">
    <property type="entry name" value="Glyco_transf_92"/>
    <property type="match status" value="1"/>
</dbReference>
<dbReference type="GO" id="GO:0016757">
    <property type="term" value="F:glycosyltransferase activity"/>
    <property type="evidence" value="ECO:0007669"/>
    <property type="project" value="UniProtKB-UniRule"/>
</dbReference>
<gene>
    <name evidence="12" type="primary">LOC106150362</name>
</gene>
<evidence type="ECO:0000256" key="10">
    <source>
        <dbReference type="SAM" id="SignalP"/>
    </source>
</evidence>
<reference evidence="12" key="1">
    <citation type="submission" date="2025-08" db="UniProtKB">
        <authorList>
            <consortium name="RefSeq"/>
        </authorList>
    </citation>
    <scope>IDENTIFICATION</scope>
    <source>
        <tissue evidence="12">Gonads</tissue>
    </source>
</reference>
<evidence type="ECO:0000256" key="7">
    <source>
        <dbReference type="ARBA" id="ARBA00023136"/>
    </source>
</evidence>
<evidence type="ECO:0000256" key="5">
    <source>
        <dbReference type="ARBA" id="ARBA00022692"/>
    </source>
</evidence>
<dbReference type="GO" id="GO:0005737">
    <property type="term" value="C:cytoplasm"/>
    <property type="evidence" value="ECO:0007669"/>
    <property type="project" value="TreeGrafter"/>
</dbReference>
<comment type="similarity">
    <text evidence="2 8">Belongs to the glycosyltransferase 92 family.</text>
</comment>
<dbReference type="PANTHER" id="PTHR21461">
    <property type="entry name" value="GLYCOSYLTRANSFERASE FAMILY 92 PROTEIN"/>
    <property type="match status" value="1"/>
</dbReference>
<dbReference type="InParanoid" id="A0A1S3GXT0"/>
<evidence type="ECO:0000256" key="2">
    <source>
        <dbReference type="ARBA" id="ARBA00007647"/>
    </source>
</evidence>
<proteinExistence type="inferred from homology"/>
<dbReference type="InterPro" id="IPR008166">
    <property type="entry name" value="Glyco_transf_92"/>
</dbReference>
<keyword evidence="7" id="KW-0472">Membrane</keyword>
<feature type="region of interest" description="Disordered" evidence="9">
    <location>
        <begin position="55"/>
        <end position="116"/>
    </location>
</feature>
<evidence type="ECO:0000256" key="4">
    <source>
        <dbReference type="ARBA" id="ARBA00022679"/>
    </source>
</evidence>
<keyword evidence="10" id="KW-0732">Signal</keyword>
<protein>
    <recommendedName>
        <fullName evidence="8">Glycosyltransferase family 92 protein</fullName>
        <ecNumber evidence="8">2.4.1.-</ecNumber>
    </recommendedName>
</protein>
<evidence type="ECO:0000256" key="9">
    <source>
        <dbReference type="SAM" id="MobiDB-lite"/>
    </source>
</evidence>
<dbReference type="Proteomes" id="UP000085678">
    <property type="component" value="Unplaced"/>
</dbReference>
<organism evidence="11 12">
    <name type="scientific">Lingula anatina</name>
    <name type="common">Brachiopod</name>
    <name type="synonym">Lingula unguis</name>
    <dbReference type="NCBI Taxonomy" id="7574"/>
    <lineage>
        <taxon>Eukaryota</taxon>
        <taxon>Metazoa</taxon>
        <taxon>Spiralia</taxon>
        <taxon>Lophotrochozoa</taxon>
        <taxon>Brachiopoda</taxon>
        <taxon>Linguliformea</taxon>
        <taxon>Lingulata</taxon>
        <taxon>Lingulida</taxon>
        <taxon>Linguloidea</taxon>
        <taxon>Lingulidae</taxon>
        <taxon>Lingula</taxon>
    </lineage>
</organism>
<feature type="compositionally biased region" description="Basic and acidic residues" evidence="9">
    <location>
        <begin position="64"/>
        <end position="81"/>
    </location>
</feature>
<dbReference type="KEGG" id="lak:106150362"/>
<evidence type="ECO:0000256" key="8">
    <source>
        <dbReference type="RuleBase" id="RU366017"/>
    </source>
</evidence>
<dbReference type="RefSeq" id="XP_013378558.1">
    <property type="nucleotide sequence ID" value="XM_013523104.1"/>
</dbReference>
<dbReference type="OMA" id="FKETRAP"/>
<feature type="chain" id="PRO_5010291691" description="Glycosyltransferase family 92 protein" evidence="10">
    <location>
        <begin position="25"/>
        <end position="543"/>
    </location>
</feature>
<keyword evidence="4 8" id="KW-0808">Transferase</keyword>
<keyword evidence="5" id="KW-0812">Transmembrane</keyword>
<evidence type="ECO:0000256" key="6">
    <source>
        <dbReference type="ARBA" id="ARBA00022989"/>
    </source>
</evidence>
<keyword evidence="11" id="KW-1185">Reference proteome</keyword>